<dbReference type="SUPFAM" id="SSF51120">
    <property type="entry name" value="beta-Roll"/>
    <property type="match status" value="5"/>
</dbReference>
<dbReference type="Pfam" id="PF00353">
    <property type="entry name" value="HemolysinCabind"/>
    <property type="match status" value="10"/>
</dbReference>
<evidence type="ECO:0000313" key="2">
    <source>
        <dbReference type="EMBL" id="KKA08711.1"/>
    </source>
</evidence>
<name>A0A0F4XSC6_9PSED</name>
<dbReference type="InterPro" id="IPR018511">
    <property type="entry name" value="Hemolysin-typ_Ca-bd_CS"/>
</dbReference>
<keyword evidence="1" id="KW-0106">Calcium</keyword>
<evidence type="ECO:0008006" key="4">
    <source>
        <dbReference type="Google" id="ProtNLM"/>
    </source>
</evidence>
<evidence type="ECO:0000313" key="3">
    <source>
        <dbReference type="Proteomes" id="UP000033662"/>
    </source>
</evidence>
<dbReference type="InterPro" id="IPR011049">
    <property type="entry name" value="Serralysin-like_metalloprot_C"/>
</dbReference>
<protein>
    <recommendedName>
        <fullName evidence="4">Hemolysin type calcium-binding protein</fullName>
    </recommendedName>
</protein>
<dbReference type="AlphaFoldDB" id="A0A0F4XSC6"/>
<proteinExistence type="predicted"/>
<dbReference type="PROSITE" id="PS00330">
    <property type="entry name" value="HEMOLYSIN_CALCIUM"/>
    <property type="match status" value="2"/>
</dbReference>
<dbReference type="Gene3D" id="2.150.10.10">
    <property type="entry name" value="Serralysin-like metalloprotease, C-terminal"/>
    <property type="match status" value="8"/>
</dbReference>
<organism evidence="2 3">
    <name type="scientific">Pseudomonas kilonensis</name>
    <dbReference type="NCBI Taxonomy" id="132476"/>
    <lineage>
        <taxon>Bacteria</taxon>
        <taxon>Pseudomonadati</taxon>
        <taxon>Pseudomonadota</taxon>
        <taxon>Gammaproteobacteria</taxon>
        <taxon>Pseudomonadales</taxon>
        <taxon>Pseudomonadaceae</taxon>
        <taxon>Pseudomonas</taxon>
    </lineage>
</organism>
<accession>A0A0F4XSC6</accession>
<dbReference type="PATRIC" id="fig|132476.4.peg.5503"/>
<dbReference type="Gene3D" id="2.160.20.160">
    <property type="match status" value="1"/>
</dbReference>
<dbReference type="GO" id="GO:0005509">
    <property type="term" value="F:calcium ion binding"/>
    <property type="evidence" value="ECO:0007669"/>
    <property type="project" value="InterPro"/>
</dbReference>
<dbReference type="InterPro" id="IPR001343">
    <property type="entry name" value="Hemolysn_Ca-bd"/>
</dbReference>
<reference evidence="2 3" key="1">
    <citation type="submission" date="2015-03" db="EMBL/GenBank/DDBJ databases">
        <title>Pseudomonas fluorescens 1855-344 Genome sequencing and assembly.</title>
        <authorList>
            <person name="Eng W.W.H."/>
            <person name="Gan H.M."/>
            <person name="Savka M.A."/>
        </authorList>
    </citation>
    <scope>NUCLEOTIDE SEQUENCE [LARGE SCALE GENOMIC DNA]</scope>
    <source>
        <strain evidence="2 3">1855-344</strain>
    </source>
</reference>
<dbReference type="Proteomes" id="UP000033662">
    <property type="component" value="Unassembled WGS sequence"/>
</dbReference>
<dbReference type="PRINTS" id="PR00313">
    <property type="entry name" value="CABNDNGRPT"/>
</dbReference>
<sequence length="980" mass="100157">MIRGSNLNDTFVADGRSIGFDGGAGVDTVDYSTSTEAINVDIRIYRGLPGIGGDAEGDTLEGIEKVIGTAFNDTFTSAWGAVTMEGGAGDDLYTVNTSGNKTIELADGGYDEVRTNQATFTLNPFIEKLTYTGTAAFTAYGSVTDNIIVGGAGNDVLFGGDGADQLFGGAGLDVAGYTDSKVAVSINLKTGVHSGIATGDTFTDIEVIRGSNLNDTFVADGRAIGFDGGAGIDTVDYSTSAEAINVDIRVYKGLPGIGGDAEGDTLEGIEKVIGTAFNDTFTSAWGAVTMEGGAGDDLYTVNTSGNKTIELADGGYDEVRTNQASYKMDPFIEKLTYTGTAAFTAYGNASENIIIGGAGNDVLFGGDGADQFFGGSGLDVAGYTDSSEAMYINLKTGVYSGIAIGDTFTDIEVIRGSSYNDTFVADGLAIGFDGGLGIDTVDYSTSAEAINVDIRVYKGLPGIGGDAEGDTLEGIEKVIGTVFNDTFTSAWGAVTLEGGLGDDVYIVNTSGNKTVELADGGFDEVFTSQAIFTMDPFIEKMTHTGTAAFTGYGNTGDNIIIGGAGNDVLFGAAGADQLIGGAGVDVASYGDSRVAVTLNMTTGVHSGIAAGDTYQEIETLRGSGFNDTFIGGSQAMGVDGALGTDLASYEQSSSAVTIDLTTNVNAGDAAGDTFTAIEIYQGSSFDDTLLGSAKADIFIGGAGADVIDGRDGVDQAWYINSAAAVNINLQTGIHQGGDAEGDVLTNIERVMGSQFNDSMTGDSLANWLEGGLGSDTIYGGDGADYIYGGLYTATGPMLPGSSTNVAQADQLYGGLGNDAITTASLDTGTVAYGEAGNDGIAVFSGTADGGAGNDTLLGKGDGFRLLGGAGDDTLTVAEGGQGFVNGGQDDDTYVIDTYGQVTIKDDGAGGFDRVMLNGMESMDTITTVRSGNDAYIFNTSSYNSGQPLSDMGVKLQDWYAGFNTIEQFHTSNGDVFTIPA</sequence>
<gene>
    <name evidence="2" type="ORF">VP02_07780</name>
</gene>
<comment type="caution">
    <text evidence="2">The sequence shown here is derived from an EMBL/GenBank/DDBJ whole genome shotgun (WGS) entry which is preliminary data.</text>
</comment>
<dbReference type="EMBL" id="JZXC01000005">
    <property type="protein sequence ID" value="KKA08711.1"/>
    <property type="molecule type" value="Genomic_DNA"/>
</dbReference>
<evidence type="ECO:0000256" key="1">
    <source>
        <dbReference type="ARBA" id="ARBA00022837"/>
    </source>
</evidence>